<keyword evidence="4" id="KW-1185">Reference proteome</keyword>
<feature type="chain" id="PRO_5034344082" evidence="2">
    <location>
        <begin position="17"/>
        <end position="351"/>
    </location>
</feature>
<proteinExistence type="predicted"/>
<gene>
    <name evidence="3" type="ORF">K432DRAFT_414050</name>
</gene>
<dbReference type="PANTHER" id="PTHR36578">
    <property type="entry name" value="CHROMOSOME 15, WHOLE GENOME SHOTGUN SEQUENCE"/>
    <property type="match status" value="1"/>
</dbReference>
<evidence type="ECO:0000313" key="4">
    <source>
        <dbReference type="Proteomes" id="UP000250266"/>
    </source>
</evidence>
<dbReference type="PANTHER" id="PTHR36578:SF2">
    <property type="entry name" value="PA14 DOMAIN-CONTAINING PROTEIN"/>
    <property type="match status" value="1"/>
</dbReference>
<dbReference type="EMBL" id="KV744839">
    <property type="protein sequence ID" value="OCK84336.1"/>
    <property type="molecule type" value="Genomic_DNA"/>
</dbReference>
<accession>A0A8E2EI24</accession>
<feature type="region of interest" description="Disordered" evidence="1">
    <location>
        <begin position="73"/>
        <end position="93"/>
    </location>
</feature>
<protein>
    <submittedName>
        <fullName evidence="3">Uncharacterized protein</fullName>
    </submittedName>
</protein>
<dbReference type="Proteomes" id="UP000250266">
    <property type="component" value="Unassembled WGS sequence"/>
</dbReference>
<feature type="signal peptide" evidence="2">
    <location>
        <begin position="1"/>
        <end position="16"/>
    </location>
</feature>
<keyword evidence="2" id="KW-0732">Signal</keyword>
<evidence type="ECO:0000256" key="1">
    <source>
        <dbReference type="SAM" id="MobiDB-lite"/>
    </source>
</evidence>
<name>A0A8E2EI24_9PEZI</name>
<reference evidence="3 4" key="1">
    <citation type="journal article" date="2016" name="Nat. Commun.">
        <title>Ectomycorrhizal ecology is imprinted in the genome of the dominant symbiotic fungus Cenococcum geophilum.</title>
        <authorList>
            <consortium name="DOE Joint Genome Institute"/>
            <person name="Peter M."/>
            <person name="Kohler A."/>
            <person name="Ohm R.A."/>
            <person name="Kuo A."/>
            <person name="Krutzmann J."/>
            <person name="Morin E."/>
            <person name="Arend M."/>
            <person name="Barry K.W."/>
            <person name="Binder M."/>
            <person name="Choi C."/>
            <person name="Clum A."/>
            <person name="Copeland A."/>
            <person name="Grisel N."/>
            <person name="Haridas S."/>
            <person name="Kipfer T."/>
            <person name="LaButti K."/>
            <person name="Lindquist E."/>
            <person name="Lipzen A."/>
            <person name="Maire R."/>
            <person name="Meier B."/>
            <person name="Mihaltcheva S."/>
            <person name="Molinier V."/>
            <person name="Murat C."/>
            <person name="Poggeler S."/>
            <person name="Quandt C.A."/>
            <person name="Sperisen C."/>
            <person name="Tritt A."/>
            <person name="Tisserant E."/>
            <person name="Crous P.W."/>
            <person name="Henrissat B."/>
            <person name="Nehls U."/>
            <person name="Egli S."/>
            <person name="Spatafora J.W."/>
            <person name="Grigoriev I.V."/>
            <person name="Martin F.M."/>
        </authorList>
    </citation>
    <scope>NUCLEOTIDE SEQUENCE [LARGE SCALE GENOMIC DNA]</scope>
    <source>
        <strain evidence="3 4">CBS 459.81</strain>
    </source>
</reference>
<dbReference type="AlphaFoldDB" id="A0A8E2EI24"/>
<evidence type="ECO:0000256" key="2">
    <source>
        <dbReference type="SAM" id="SignalP"/>
    </source>
</evidence>
<sequence>MRSISLLVALAAFAAASPFPQDLPIDAIIEAGPPPNVTVPVDGASSEQISYDPSAVISETVAFVTADPLPQRKRSLQKRSATCTPLPAGSGPVPTPDTPSAFLAYSAFAAAASQAPAPAGYVQTFQNLQASNNANGYLGYKSLTTYDVSACAKACDGVKGCSAFNIYFERDPALAPGADCLNPNSTTVIKCVYWGGPVTAENAVNKGQWRNNFQVVIAGSNGYVNQTVTNVPGYKGTFLNNAAVNAPLDCNGNDTYMGYKLFNDGAPFDATRCAAACDAQSAYNIAHPPQSGPPKICRFFNTYLMEKNGLSQGQMCSMYTLAWDSSYAVNTGQTRGTDVYSIAYRYDLIPT</sequence>
<dbReference type="OrthoDB" id="271448at2759"/>
<evidence type="ECO:0000313" key="3">
    <source>
        <dbReference type="EMBL" id="OCK84336.1"/>
    </source>
</evidence>
<organism evidence="3 4">
    <name type="scientific">Lepidopterella palustris CBS 459.81</name>
    <dbReference type="NCBI Taxonomy" id="1314670"/>
    <lineage>
        <taxon>Eukaryota</taxon>
        <taxon>Fungi</taxon>
        <taxon>Dikarya</taxon>
        <taxon>Ascomycota</taxon>
        <taxon>Pezizomycotina</taxon>
        <taxon>Dothideomycetes</taxon>
        <taxon>Pleosporomycetidae</taxon>
        <taxon>Mytilinidiales</taxon>
        <taxon>Argynnaceae</taxon>
        <taxon>Lepidopterella</taxon>
    </lineage>
</organism>